<feature type="domain" description="HTH myb-type" evidence="6">
    <location>
        <begin position="117"/>
        <end position="155"/>
    </location>
</feature>
<dbReference type="InterPro" id="IPR009057">
    <property type="entry name" value="Homeodomain-like_sf"/>
</dbReference>
<feature type="domain" description="Myb-like" evidence="5">
    <location>
        <begin position="62"/>
        <end position="108"/>
    </location>
</feature>
<dbReference type="Proteomes" id="UP000324767">
    <property type="component" value="Unassembled WGS sequence"/>
</dbReference>
<dbReference type="SMART" id="SM00717">
    <property type="entry name" value="SANT"/>
    <property type="match status" value="3"/>
</dbReference>
<evidence type="ECO:0000256" key="1">
    <source>
        <dbReference type="ARBA" id="ARBA00023015"/>
    </source>
</evidence>
<comment type="caution">
    <text evidence="7">The sequence shown here is derived from an EMBL/GenBank/DDBJ whole genome shotgun (WGS) entry which is preliminary data.</text>
</comment>
<evidence type="ECO:0000259" key="6">
    <source>
        <dbReference type="PROSITE" id="PS51294"/>
    </source>
</evidence>
<feature type="domain" description="Myb-like" evidence="5">
    <location>
        <begin position="109"/>
        <end position="155"/>
    </location>
</feature>
<accession>A0A5M8PU54</accession>
<feature type="domain" description="Myb-like" evidence="5">
    <location>
        <begin position="8"/>
        <end position="58"/>
    </location>
</feature>
<protein>
    <submittedName>
        <fullName evidence="7">Uncharacterized protein</fullName>
    </submittedName>
</protein>
<dbReference type="PANTHER" id="PTHR46621">
    <property type="entry name" value="SNRNA-ACTIVATING PROTEIN COMPLEX SUBUNIT 4"/>
    <property type="match status" value="1"/>
</dbReference>
<dbReference type="GO" id="GO:0042795">
    <property type="term" value="P:snRNA transcription by RNA polymerase II"/>
    <property type="evidence" value="ECO:0007669"/>
    <property type="project" value="TreeGrafter"/>
</dbReference>
<gene>
    <name evidence="7" type="ORF">FRX48_03526</name>
</gene>
<dbReference type="SUPFAM" id="SSF46689">
    <property type="entry name" value="Homeodomain-like"/>
    <property type="match status" value="2"/>
</dbReference>
<dbReference type="Pfam" id="PF00249">
    <property type="entry name" value="Myb_DNA-binding"/>
    <property type="match status" value="1"/>
</dbReference>
<feature type="domain" description="HTH myb-type" evidence="6">
    <location>
        <begin position="61"/>
        <end position="112"/>
    </location>
</feature>
<dbReference type="PANTHER" id="PTHR46621:SF1">
    <property type="entry name" value="SNRNA-ACTIVATING PROTEIN COMPLEX SUBUNIT 4"/>
    <property type="match status" value="1"/>
</dbReference>
<evidence type="ECO:0000256" key="3">
    <source>
        <dbReference type="ARBA" id="ARBA00023163"/>
    </source>
</evidence>
<name>A0A5M8PU54_9LECA</name>
<dbReference type="GO" id="GO:0019185">
    <property type="term" value="C:snRNA-activating protein complex"/>
    <property type="evidence" value="ECO:0007669"/>
    <property type="project" value="TreeGrafter"/>
</dbReference>
<evidence type="ECO:0000256" key="4">
    <source>
        <dbReference type="ARBA" id="ARBA00023242"/>
    </source>
</evidence>
<dbReference type="CDD" id="cd00167">
    <property type="entry name" value="SANT"/>
    <property type="match status" value="2"/>
</dbReference>
<dbReference type="AlphaFoldDB" id="A0A5M8PU54"/>
<keyword evidence="2" id="KW-0238">DNA-binding</keyword>
<evidence type="ECO:0000256" key="2">
    <source>
        <dbReference type="ARBA" id="ARBA00023125"/>
    </source>
</evidence>
<evidence type="ECO:0000313" key="8">
    <source>
        <dbReference type="Proteomes" id="UP000324767"/>
    </source>
</evidence>
<dbReference type="InterPro" id="IPR017930">
    <property type="entry name" value="Myb_dom"/>
</dbReference>
<dbReference type="GO" id="GO:0001006">
    <property type="term" value="F:RNA polymerase III type 3 promoter sequence-specific DNA binding"/>
    <property type="evidence" value="ECO:0007669"/>
    <property type="project" value="TreeGrafter"/>
</dbReference>
<dbReference type="OrthoDB" id="2143914at2759"/>
<organism evidence="7 8">
    <name type="scientific">Lasallia pustulata</name>
    <dbReference type="NCBI Taxonomy" id="136370"/>
    <lineage>
        <taxon>Eukaryota</taxon>
        <taxon>Fungi</taxon>
        <taxon>Dikarya</taxon>
        <taxon>Ascomycota</taxon>
        <taxon>Pezizomycotina</taxon>
        <taxon>Lecanoromycetes</taxon>
        <taxon>OSLEUM clade</taxon>
        <taxon>Umbilicariomycetidae</taxon>
        <taxon>Umbilicariales</taxon>
        <taxon>Umbilicariaceae</taxon>
        <taxon>Lasallia</taxon>
    </lineage>
</organism>
<dbReference type="Gene3D" id="1.10.10.60">
    <property type="entry name" value="Homeodomain-like"/>
    <property type="match status" value="3"/>
</dbReference>
<dbReference type="EMBL" id="VXIT01000005">
    <property type="protein sequence ID" value="KAA6412535.1"/>
    <property type="molecule type" value="Genomic_DNA"/>
</dbReference>
<keyword evidence="4" id="KW-0539">Nucleus</keyword>
<keyword evidence="3" id="KW-0804">Transcription</keyword>
<evidence type="ECO:0000313" key="7">
    <source>
        <dbReference type="EMBL" id="KAA6412535.1"/>
    </source>
</evidence>
<dbReference type="GO" id="GO:0042796">
    <property type="term" value="P:snRNA transcription by RNA polymerase III"/>
    <property type="evidence" value="ECO:0007669"/>
    <property type="project" value="TreeGrafter"/>
</dbReference>
<dbReference type="PROSITE" id="PS50090">
    <property type="entry name" value="MYB_LIKE"/>
    <property type="match status" value="3"/>
</dbReference>
<dbReference type="Pfam" id="PF13921">
    <property type="entry name" value="Myb_DNA-bind_6"/>
    <property type="match status" value="1"/>
</dbReference>
<evidence type="ECO:0000259" key="5">
    <source>
        <dbReference type="PROSITE" id="PS50090"/>
    </source>
</evidence>
<dbReference type="InterPro" id="IPR001005">
    <property type="entry name" value="SANT/Myb"/>
</dbReference>
<keyword evidence="1" id="KW-0805">Transcription regulation</keyword>
<proteinExistence type="predicted"/>
<dbReference type="PROSITE" id="PS51294">
    <property type="entry name" value="HTH_MYB"/>
    <property type="match status" value="2"/>
</dbReference>
<dbReference type="GO" id="GO:0000978">
    <property type="term" value="F:RNA polymerase II cis-regulatory region sequence-specific DNA binding"/>
    <property type="evidence" value="ECO:0007669"/>
    <property type="project" value="TreeGrafter"/>
</dbReference>
<reference evidence="7 8" key="1">
    <citation type="submission" date="2019-09" db="EMBL/GenBank/DDBJ databases">
        <title>The hologenome of the rock-dwelling lichen Lasallia pustulata.</title>
        <authorList>
            <person name="Greshake Tzovaras B."/>
            <person name="Segers F."/>
            <person name="Bicker A."/>
            <person name="Dal Grande F."/>
            <person name="Otte J."/>
            <person name="Hankeln T."/>
            <person name="Schmitt I."/>
            <person name="Ebersberger I."/>
        </authorList>
    </citation>
    <scope>NUCLEOTIDE SEQUENCE [LARGE SCALE GENOMIC DNA]</scope>
    <source>
        <strain evidence="7">A1-1</strain>
    </source>
</reference>
<dbReference type="InterPro" id="IPR051575">
    <property type="entry name" value="Myb-like_DNA-bd"/>
</dbReference>
<sequence length="155" mass="18330">MSSNAPVRRRWTKEEDRVLRREAEYQLSQGALKNWNSIADKLPKRTNKDCRKRWSKVCEPVKKGAWSSAENERLRNAVSQYGQQWILVAQSVESRHADQCAKRWRHALDPNIDHSEWTEDEDKRLVNAVKQFGHNWRSISNKEFPSRSTTDIKNR</sequence>